<dbReference type="OrthoDB" id="1111071at2759"/>
<sequence>MVEAFVELHETVRTNLETSTTKYKAAVDSHRRELQFKVGDKVWAVLTKERFPPGMYNKSKPRKIVPLEIVEKINANAYRLRLPLDMKTADVFNVKHLSPFHEPDDLPNSGSNFSSPGAT</sequence>
<feature type="region of interest" description="Disordered" evidence="1">
    <location>
        <begin position="98"/>
        <end position="119"/>
    </location>
</feature>
<evidence type="ECO:0000313" key="3">
    <source>
        <dbReference type="EMBL" id="KAG2248071.1"/>
    </source>
</evidence>
<evidence type="ECO:0000259" key="2">
    <source>
        <dbReference type="Pfam" id="PF24626"/>
    </source>
</evidence>
<feature type="domain" description="Tf2-1-like SH3-like" evidence="2">
    <location>
        <begin position="39"/>
        <end position="101"/>
    </location>
</feature>
<proteinExistence type="predicted"/>
<gene>
    <name evidence="3" type="ORF">Bca52824_087699</name>
</gene>
<comment type="caution">
    <text evidence="3">The sequence shown here is derived from an EMBL/GenBank/DDBJ whole genome shotgun (WGS) entry which is preliminary data.</text>
</comment>
<organism evidence="3 4">
    <name type="scientific">Brassica carinata</name>
    <name type="common">Ethiopian mustard</name>
    <name type="synonym">Abyssinian cabbage</name>
    <dbReference type="NCBI Taxonomy" id="52824"/>
    <lineage>
        <taxon>Eukaryota</taxon>
        <taxon>Viridiplantae</taxon>
        <taxon>Streptophyta</taxon>
        <taxon>Embryophyta</taxon>
        <taxon>Tracheophyta</taxon>
        <taxon>Spermatophyta</taxon>
        <taxon>Magnoliopsida</taxon>
        <taxon>eudicotyledons</taxon>
        <taxon>Gunneridae</taxon>
        <taxon>Pentapetalae</taxon>
        <taxon>rosids</taxon>
        <taxon>malvids</taxon>
        <taxon>Brassicales</taxon>
        <taxon>Brassicaceae</taxon>
        <taxon>Brassiceae</taxon>
        <taxon>Brassica</taxon>
    </lineage>
</organism>
<reference evidence="3 4" key="1">
    <citation type="submission" date="2020-02" db="EMBL/GenBank/DDBJ databases">
        <authorList>
            <person name="Ma Q."/>
            <person name="Huang Y."/>
            <person name="Song X."/>
            <person name="Pei D."/>
        </authorList>
    </citation>
    <scope>NUCLEOTIDE SEQUENCE [LARGE SCALE GENOMIC DNA]</scope>
    <source>
        <strain evidence="3">Sxm20200214</strain>
        <tissue evidence="3">Leaf</tissue>
    </source>
</reference>
<evidence type="ECO:0000313" key="4">
    <source>
        <dbReference type="Proteomes" id="UP000886595"/>
    </source>
</evidence>
<name>A0A8X7TNW9_BRACI</name>
<dbReference type="InterPro" id="IPR056924">
    <property type="entry name" value="SH3_Tf2-1"/>
</dbReference>
<dbReference type="EMBL" id="JAAMPC010000017">
    <property type="protein sequence ID" value="KAG2248071.1"/>
    <property type="molecule type" value="Genomic_DNA"/>
</dbReference>
<evidence type="ECO:0000256" key="1">
    <source>
        <dbReference type="SAM" id="MobiDB-lite"/>
    </source>
</evidence>
<accession>A0A8X7TNW9</accession>
<keyword evidence="4" id="KW-1185">Reference proteome</keyword>
<feature type="compositionally biased region" description="Polar residues" evidence="1">
    <location>
        <begin position="108"/>
        <end position="119"/>
    </location>
</feature>
<dbReference type="AlphaFoldDB" id="A0A8X7TNW9"/>
<protein>
    <recommendedName>
        <fullName evidence="2">Tf2-1-like SH3-like domain-containing protein</fullName>
    </recommendedName>
</protein>
<dbReference type="Proteomes" id="UP000886595">
    <property type="component" value="Unassembled WGS sequence"/>
</dbReference>
<dbReference type="Pfam" id="PF24626">
    <property type="entry name" value="SH3_Tf2-1"/>
    <property type="match status" value="1"/>
</dbReference>